<gene>
    <name evidence="4" type="ORF">HMPREF1624_05334</name>
</gene>
<dbReference type="STRING" id="1391915.U7PUX6"/>
<evidence type="ECO:0000259" key="3">
    <source>
        <dbReference type="Pfam" id="PF00056"/>
    </source>
</evidence>
<reference evidence="5" key="1">
    <citation type="journal article" date="2014" name="Genome Announc.">
        <title>Genome sequence of the pathogenic fungus Sporothrix schenckii (ATCC 58251).</title>
        <authorList>
            <person name="Cuomo C.A."/>
            <person name="Rodriguez-Del Valle N."/>
            <person name="Perez-Sanchez L."/>
            <person name="Abouelleil A."/>
            <person name="Goldberg J."/>
            <person name="Young S."/>
            <person name="Zeng Q."/>
            <person name="Birren B.W."/>
        </authorList>
    </citation>
    <scope>NUCLEOTIDE SEQUENCE [LARGE SCALE GENOMIC DNA]</scope>
    <source>
        <strain evidence="5">ATCC 58251 / de Perez 2211183</strain>
    </source>
</reference>
<dbReference type="SUPFAM" id="SSF51735">
    <property type="entry name" value="NAD(P)-binding Rossmann-fold domains"/>
    <property type="match status" value="1"/>
</dbReference>
<dbReference type="InterPro" id="IPR001557">
    <property type="entry name" value="L-lactate/malate_DH"/>
</dbReference>
<dbReference type="PANTHER" id="PTHR43128">
    <property type="entry name" value="L-2-HYDROXYCARBOXYLATE DEHYDROGENASE (NAD(P)(+))"/>
    <property type="match status" value="1"/>
</dbReference>
<dbReference type="PANTHER" id="PTHR43128:SF16">
    <property type="entry name" value="L-LACTATE DEHYDROGENASE"/>
    <property type="match status" value="1"/>
</dbReference>
<dbReference type="GO" id="GO:0004459">
    <property type="term" value="F:L-lactate dehydrogenase (NAD+) activity"/>
    <property type="evidence" value="ECO:0007669"/>
    <property type="project" value="TreeGrafter"/>
</dbReference>
<name>U7PUX6_SPOS1</name>
<feature type="domain" description="Lactate/malate dehydrogenase N-terminal" evidence="3">
    <location>
        <begin position="5"/>
        <end position="86"/>
    </location>
</feature>
<dbReference type="EMBL" id="KI440846">
    <property type="protein sequence ID" value="ERS98549.1"/>
    <property type="molecule type" value="Genomic_DNA"/>
</dbReference>
<dbReference type="Gene3D" id="3.40.50.720">
    <property type="entry name" value="NAD(P)-binding Rossmann-like Domain"/>
    <property type="match status" value="1"/>
</dbReference>
<dbReference type="AlphaFoldDB" id="U7PUX6"/>
<dbReference type="InterPro" id="IPR036291">
    <property type="entry name" value="NAD(P)-bd_dom_sf"/>
</dbReference>
<dbReference type="eggNOG" id="KOG1495">
    <property type="taxonomic scope" value="Eukaryota"/>
</dbReference>
<dbReference type="Proteomes" id="UP000018087">
    <property type="component" value="Unassembled WGS sequence"/>
</dbReference>
<proteinExistence type="predicted"/>
<organism evidence="4 5">
    <name type="scientific">Sporothrix schenckii (strain ATCC 58251 / de Perez 2211183)</name>
    <name type="common">Rose-picker's disease fungus</name>
    <dbReference type="NCBI Taxonomy" id="1391915"/>
    <lineage>
        <taxon>Eukaryota</taxon>
        <taxon>Fungi</taxon>
        <taxon>Dikarya</taxon>
        <taxon>Ascomycota</taxon>
        <taxon>Pezizomycotina</taxon>
        <taxon>Sordariomycetes</taxon>
        <taxon>Sordariomycetidae</taxon>
        <taxon>Ophiostomatales</taxon>
        <taxon>Ophiostomataceae</taxon>
        <taxon>Sporothrix</taxon>
    </lineage>
</organism>
<dbReference type="GO" id="GO:0006089">
    <property type="term" value="P:lactate metabolic process"/>
    <property type="evidence" value="ECO:0007669"/>
    <property type="project" value="TreeGrafter"/>
</dbReference>
<protein>
    <recommendedName>
        <fullName evidence="3">Lactate/malate dehydrogenase N-terminal domain-containing protein</fullName>
    </recommendedName>
</protein>
<dbReference type="PRINTS" id="PR00086">
    <property type="entry name" value="LLDHDRGNASE"/>
</dbReference>
<dbReference type="Pfam" id="PF00056">
    <property type="entry name" value="Ldh_1_N"/>
    <property type="match status" value="1"/>
</dbReference>
<evidence type="ECO:0000313" key="4">
    <source>
        <dbReference type="EMBL" id="ERS98549.1"/>
    </source>
</evidence>
<evidence type="ECO:0000256" key="1">
    <source>
        <dbReference type="ARBA" id="ARBA00023002"/>
    </source>
</evidence>
<keyword evidence="5" id="KW-1185">Reference proteome</keyword>
<dbReference type="HOGENOM" id="CLU_1349673_0_0_1"/>
<dbReference type="OrthoDB" id="6270329at2759"/>
<dbReference type="InterPro" id="IPR001236">
    <property type="entry name" value="Lactate/malate_DH_N"/>
</dbReference>
<keyword evidence="1" id="KW-0560">Oxidoreductase</keyword>
<evidence type="ECO:0000313" key="5">
    <source>
        <dbReference type="Proteomes" id="UP000018087"/>
    </source>
</evidence>
<evidence type="ECO:0000256" key="2">
    <source>
        <dbReference type="ARBA" id="ARBA00023027"/>
    </source>
</evidence>
<accession>U7PUX6</accession>
<sequence length="203" mass="21416">MPMSRVAIVGVGQIGAAAAYALILGSVASELLLVDIKVDLRDGQVRDLADVTYSRNSRTHVQAATHSEAGQYDIVVIAVGSKHPVGKGDIASVSAVPKAQADVNAQAIAVAARDAAWSTEFLAGPLKATLQLFQIRRTMKTPVLLPDGTRVVAGADLPPHKITTIVVRHRNSLSEPTAYASDKILVSQLRRSSLEDTMDGTAD</sequence>
<keyword evidence="2" id="KW-0520">NAD</keyword>